<dbReference type="GO" id="GO:0005935">
    <property type="term" value="C:cellular bud neck"/>
    <property type="evidence" value="ECO:0007669"/>
    <property type="project" value="EnsemblFungi"/>
</dbReference>
<evidence type="ECO:0000313" key="4">
    <source>
        <dbReference type="EMBL" id="CCF56097.1"/>
    </source>
</evidence>
<dbReference type="Gene3D" id="1.20.58.1540">
    <property type="entry name" value="Actin interacting protein 3, C-terminal domain"/>
    <property type="match status" value="1"/>
</dbReference>
<dbReference type="GO" id="GO:0005934">
    <property type="term" value="C:cellular bud tip"/>
    <property type="evidence" value="ECO:0007669"/>
    <property type="project" value="EnsemblFungi"/>
</dbReference>
<dbReference type="GO" id="GO:0005816">
    <property type="term" value="C:spindle pole body"/>
    <property type="evidence" value="ECO:0007669"/>
    <property type="project" value="EnsemblFungi"/>
</dbReference>
<dbReference type="FunFam" id="1.20.58.1540:FF:000003">
    <property type="entry name" value="Bud site selection protein"/>
    <property type="match status" value="1"/>
</dbReference>
<dbReference type="GO" id="GO:0043332">
    <property type="term" value="C:mating projection tip"/>
    <property type="evidence" value="ECO:0007669"/>
    <property type="project" value="EnsemblFungi"/>
</dbReference>
<dbReference type="GO" id="GO:0030953">
    <property type="term" value="P:astral microtubule organization"/>
    <property type="evidence" value="ECO:0007669"/>
    <property type="project" value="EnsemblFungi"/>
</dbReference>
<dbReference type="Pfam" id="PF23153">
    <property type="entry name" value="Aip3p_Bud6_N"/>
    <property type="match status" value="1"/>
</dbReference>
<dbReference type="SMART" id="SM00806">
    <property type="entry name" value="AIP3"/>
    <property type="match status" value="1"/>
</dbReference>
<proteinExistence type="predicted"/>
<dbReference type="GO" id="GO:0032880">
    <property type="term" value="P:regulation of protein localization"/>
    <property type="evidence" value="ECO:0007669"/>
    <property type="project" value="EnsemblFungi"/>
</dbReference>
<evidence type="ECO:0000256" key="1">
    <source>
        <dbReference type="ARBA" id="ARBA00023054"/>
    </source>
</evidence>
<dbReference type="STRING" id="1071382.H2ANZ7"/>
<dbReference type="OrthoDB" id="783096at2759"/>
<dbReference type="GO" id="GO:0005519">
    <property type="term" value="F:cytoskeletal regulatory protein binding"/>
    <property type="evidence" value="ECO:0007669"/>
    <property type="project" value="EnsemblFungi"/>
</dbReference>
<reference evidence="4 5" key="1">
    <citation type="journal article" date="2011" name="Proc. Natl. Acad. Sci. U.S.A.">
        <title>Evolutionary erosion of yeast sex chromosomes by mating-type switching accidents.</title>
        <authorList>
            <person name="Gordon J.L."/>
            <person name="Armisen D."/>
            <person name="Proux-Wera E."/>
            <person name="Oheigeartaigh S.S."/>
            <person name="Byrne K.P."/>
            <person name="Wolfe K.H."/>
        </authorList>
    </citation>
    <scope>NUCLEOTIDE SEQUENCE [LARGE SCALE GENOMIC DNA]</scope>
    <source>
        <strain evidence="5">ATCC 22294 / BCRC 22015 / CBS 2517 / CECT 1963 / NBRC 1671 / NRRL Y-8276</strain>
    </source>
</reference>
<dbReference type="PANTHER" id="PTHR22741">
    <property type="entry name" value="P140CAP/SNIP-RELATED"/>
    <property type="match status" value="1"/>
</dbReference>
<dbReference type="Proteomes" id="UP000005220">
    <property type="component" value="Chromosome 1"/>
</dbReference>
<evidence type="ECO:0000313" key="5">
    <source>
        <dbReference type="Proteomes" id="UP000005220"/>
    </source>
</evidence>
<dbReference type="GO" id="GO:0051017">
    <property type="term" value="P:actin filament bundle assembly"/>
    <property type="evidence" value="ECO:0007669"/>
    <property type="project" value="EnsemblFungi"/>
</dbReference>
<feature type="compositionally biased region" description="Low complexity" evidence="2">
    <location>
        <begin position="148"/>
        <end position="167"/>
    </location>
</feature>
<gene>
    <name evidence="4" type="primary">KAFR0A06620</name>
    <name evidence="4" type="ORF">KAFR_0A06620</name>
</gene>
<dbReference type="InterPro" id="IPR005613">
    <property type="entry name" value="AIP3_C"/>
</dbReference>
<evidence type="ECO:0000259" key="3">
    <source>
        <dbReference type="SMART" id="SM00806"/>
    </source>
</evidence>
<dbReference type="GO" id="GO:0003779">
    <property type="term" value="F:actin binding"/>
    <property type="evidence" value="ECO:0007669"/>
    <property type="project" value="EnsemblFungi"/>
</dbReference>
<feature type="compositionally biased region" description="Polar residues" evidence="2">
    <location>
        <begin position="168"/>
        <end position="178"/>
    </location>
</feature>
<dbReference type="GO" id="GO:0090338">
    <property type="term" value="P:positive regulation of formin-nucleated actin cable assembly"/>
    <property type="evidence" value="ECO:0007669"/>
    <property type="project" value="EnsemblFungi"/>
</dbReference>
<keyword evidence="5" id="KW-1185">Reference proteome</keyword>
<dbReference type="InParanoid" id="H2ANZ7"/>
<dbReference type="InterPro" id="IPR056279">
    <property type="entry name" value="Aip3p_Bud6_N"/>
</dbReference>
<dbReference type="GO" id="GO:0071474">
    <property type="term" value="P:cellular hyperosmotic response"/>
    <property type="evidence" value="ECO:0007669"/>
    <property type="project" value="EnsemblFungi"/>
</dbReference>
<dbReference type="Pfam" id="PF03915">
    <property type="entry name" value="AIP3"/>
    <property type="match status" value="1"/>
</dbReference>
<dbReference type="GO" id="GO:0007121">
    <property type="term" value="P:bipolar cellular bud site selection"/>
    <property type="evidence" value="ECO:0007669"/>
    <property type="project" value="EnsemblFungi"/>
</dbReference>
<accession>H2ANZ7</accession>
<dbReference type="GeneID" id="13886460"/>
<dbReference type="InterPro" id="IPR022782">
    <property type="entry name" value="AIP3-like_C"/>
</dbReference>
<feature type="domain" description="Actin interacting protein 3 C-terminal" evidence="3">
    <location>
        <begin position="299"/>
        <end position="702"/>
    </location>
</feature>
<dbReference type="GO" id="GO:0000133">
    <property type="term" value="C:polarisome"/>
    <property type="evidence" value="ECO:0007669"/>
    <property type="project" value="EnsemblFungi"/>
</dbReference>
<dbReference type="GO" id="GO:0051127">
    <property type="term" value="P:positive regulation of actin nucleation"/>
    <property type="evidence" value="ECO:0007669"/>
    <property type="project" value="EnsemblFungi"/>
</dbReference>
<dbReference type="GO" id="GO:0007124">
    <property type="term" value="P:pseudohyphal growth"/>
    <property type="evidence" value="ECO:0007669"/>
    <property type="project" value="EnsemblFungi"/>
</dbReference>
<feature type="region of interest" description="Disordered" evidence="2">
    <location>
        <begin position="140"/>
        <end position="208"/>
    </location>
</feature>
<protein>
    <recommendedName>
        <fullName evidence="3">Actin interacting protein 3 C-terminal domain-containing protein</fullName>
    </recommendedName>
</protein>
<feature type="compositionally biased region" description="Polar residues" evidence="2">
    <location>
        <begin position="187"/>
        <end position="197"/>
    </location>
</feature>
<dbReference type="AlphaFoldDB" id="H2ANZ7"/>
<dbReference type="FunCoup" id="H2ANZ7">
    <property type="interactions" value="91"/>
</dbReference>
<dbReference type="GO" id="GO:0008047">
    <property type="term" value="F:enzyme activator activity"/>
    <property type="evidence" value="ECO:0007669"/>
    <property type="project" value="EnsemblFungi"/>
</dbReference>
<evidence type="ECO:0000256" key="2">
    <source>
        <dbReference type="SAM" id="MobiDB-lite"/>
    </source>
</evidence>
<dbReference type="KEGG" id="kaf:KAFR_0A06620"/>
<keyword evidence="1" id="KW-0175">Coiled coil</keyword>
<organism evidence="4 5">
    <name type="scientific">Kazachstania africana (strain ATCC 22294 / BCRC 22015 / CBS 2517 / CECT 1963 / NBRC 1671 / NRRL Y-8276)</name>
    <name type="common">Yeast</name>
    <name type="synonym">Kluyveromyces africanus</name>
    <dbReference type="NCBI Taxonomy" id="1071382"/>
    <lineage>
        <taxon>Eukaryota</taxon>
        <taxon>Fungi</taxon>
        <taxon>Dikarya</taxon>
        <taxon>Ascomycota</taxon>
        <taxon>Saccharomycotina</taxon>
        <taxon>Saccharomycetes</taxon>
        <taxon>Saccharomycetales</taxon>
        <taxon>Saccharomycetaceae</taxon>
        <taxon>Kazachstania</taxon>
    </lineage>
</organism>
<dbReference type="GO" id="GO:0007118">
    <property type="term" value="P:budding cell apical bud growth"/>
    <property type="evidence" value="ECO:0007669"/>
    <property type="project" value="EnsemblFungi"/>
</dbReference>
<name>H2ANZ7_KAZAF</name>
<dbReference type="GO" id="GO:0000131">
    <property type="term" value="C:incipient cellular bud site"/>
    <property type="evidence" value="ECO:0007669"/>
    <property type="project" value="EnsemblFungi"/>
</dbReference>
<dbReference type="EMBL" id="HE650821">
    <property type="protein sequence ID" value="CCF56097.1"/>
    <property type="molecule type" value="Genomic_DNA"/>
</dbReference>
<dbReference type="eggNOG" id="ENOG502QS95">
    <property type="taxonomic scope" value="Eukaryota"/>
</dbReference>
<dbReference type="InterPro" id="IPR051825">
    <property type="entry name" value="SRCIN1"/>
</dbReference>
<dbReference type="HOGENOM" id="CLU_005287_0_0_1"/>
<dbReference type="GO" id="GO:0099503">
    <property type="term" value="C:secretory vesicle"/>
    <property type="evidence" value="ECO:0007669"/>
    <property type="project" value="EnsemblFungi"/>
</dbReference>
<sequence>MSSSNEELSRSTSNSVRSSMSVETTVTKLLMSTKHLLQVLTQWSKGAATGKMVSDAYVQLGNDFKLVTKFFTHSDIDVSDLGDVPMELRKVLEVTLREPASDDTLNKFLPSIRTIIVSLLDRLKVKQAELKILKQEHRAFRNSHKQKSSVSTVTISPTSSISQQKPSNVTGSNDQIQKGSKKDTIENEQPTNGSQDTENQDNRGSKDEDALAQLKKGTNLERRASKRYSAYHMARLTNQSTTEAAAAAAVAAASVPSSVSSTLLQVPKDDFKTSVDSNTEKKAAAGNDAMEQEDTYTLFLSLYDKTKRCHIPKITTMNGLRLLFVELFAYSPGGDTFPDIYVRDPNYSVFYELDEHSISNLKDGSILKLRLESESTSAKDTISGISKIIKEEIMKSQNEILNNLKSYNAFPAIAPALSIERTPSNGSAASSGTLKNVKHELAIIKQLQKDNKSEMEKVVQNIIGKINKFKETPVVSATGSAKAYMEKSQSELGQVSDGLLSRVDDLQDIIEILRKDVAERGARPSKKKLESLAKDLKKAEVDLNKMQQFIDTEKPQWKRIWEAELDKVCEEQQFLTLQEDLIMDLNEDLNKAQETYNLIDLCFQEQEKNPQKVKVNPILPILKPGTFGQVREQVMLAVQSINPNYDSRIDALEKAEKLWEKEKQYKEDTAFRDELGRFVESSSLKKSGGVEEIEKVRKQKDEENLRAVFGTNI</sequence>
<dbReference type="RefSeq" id="XP_003955232.1">
    <property type="nucleotide sequence ID" value="XM_003955183.1"/>
</dbReference>
<dbReference type="PANTHER" id="PTHR22741:SF10">
    <property type="entry name" value="COILED-COIL DOMAIN-CONTAINING PROTEIN CG32809"/>
    <property type="match status" value="1"/>
</dbReference>